<evidence type="ECO:0000256" key="1">
    <source>
        <dbReference type="SAM" id="Phobius"/>
    </source>
</evidence>
<organism evidence="2 3">
    <name type="scientific">Brevundimonas vesicularis</name>
    <name type="common">Pseudomonas vesicularis</name>
    <dbReference type="NCBI Taxonomy" id="41276"/>
    <lineage>
        <taxon>Bacteria</taxon>
        <taxon>Pseudomonadati</taxon>
        <taxon>Pseudomonadota</taxon>
        <taxon>Alphaproteobacteria</taxon>
        <taxon>Caulobacterales</taxon>
        <taxon>Caulobacteraceae</taxon>
        <taxon>Brevundimonas</taxon>
    </lineage>
</organism>
<evidence type="ECO:0000313" key="2">
    <source>
        <dbReference type="EMBL" id="ASE39099.1"/>
    </source>
</evidence>
<keyword evidence="1" id="KW-0472">Membrane</keyword>
<gene>
    <name evidence="2" type="ORF">CEP68_06075</name>
</gene>
<accession>A0A1Z3U748</accession>
<keyword evidence="1" id="KW-0812">Transmembrane</keyword>
<sequence length="114" mass="12543">MMAAPDILLIVVVVAAFVAISAFVGVAVASDDSHRRYPGTKFDRFRDIAVMNVPAIPFLALLFASSISDLDNGRFFTPILALCAGFTLAGHFLPPVKRARERFRRAYSENPPWC</sequence>
<feature type="transmembrane region" description="Helical" evidence="1">
    <location>
        <begin position="73"/>
        <end position="94"/>
    </location>
</feature>
<reference evidence="3" key="1">
    <citation type="submission" date="2017-06" db="EMBL/GenBank/DDBJ databases">
        <title>FDA dAtabase for Regulatory Grade micrObial Sequences (FDA-ARGOS): Supporting development and validation of Infectious Disease Dx tests.</title>
        <authorList>
            <person name="Minogue T."/>
            <person name="Wolcott M."/>
            <person name="Wasieloski L."/>
            <person name="Aguilar W."/>
            <person name="Moore D."/>
            <person name="Tallon L."/>
            <person name="Sadzewicz L."/>
            <person name="Sengamalay N."/>
            <person name="Ott S."/>
            <person name="Godinez A."/>
            <person name="Nagaraj S."/>
            <person name="Nadendla S."/>
            <person name="Geyer C."/>
            <person name="Sichtig H."/>
        </authorList>
    </citation>
    <scope>NUCLEOTIDE SEQUENCE [LARGE SCALE GENOMIC DNA]</scope>
    <source>
        <strain evidence="3">FDAARGOS_289</strain>
    </source>
</reference>
<keyword evidence="1" id="KW-1133">Transmembrane helix</keyword>
<dbReference type="AlphaFoldDB" id="A0A1Z3U748"/>
<dbReference type="EMBL" id="CP022048">
    <property type="protein sequence ID" value="ASE39099.1"/>
    <property type="molecule type" value="Genomic_DNA"/>
</dbReference>
<protein>
    <submittedName>
        <fullName evidence="2">Uncharacterized protein</fullName>
    </submittedName>
</protein>
<feature type="transmembrane region" description="Helical" evidence="1">
    <location>
        <begin position="6"/>
        <end position="28"/>
    </location>
</feature>
<proteinExistence type="predicted"/>
<dbReference type="KEGG" id="bvc:CEP68_06075"/>
<dbReference type="Proteomes" id="UP000197050">
    <property type="component" value="Chromosome"/>
</dbReference>
<evidence type="ECO:0000313" key="3">
    <source>
        <dbReference type="Proteomes" id="UP000197050"/>
    </source>
</evidence>
<name>A0A1Z3U748_BREVE</name>